<dbReference type="InterPro" id="IPR016186">
    <property type="entry name" value="C-type_lectin-like/link_sf"/>
</dbReference>
<reference evidence="4 5" key="1">
    <citation type="journal article" date="2023" name="Sci. Data">
        <title>Genome assembly of the Korean intertidal mud-creeper Batillaria attramentaria.</title>
        <authorList>
            <person name="Patra A.K."/>
            <person name="Ho P.T."/>
            <person name="Jun S."/>
            <person name="Lee S.J."/>
            <person name="Kim Y."/>
            <person name="Won Y.J."/>
        </authorList>
    </citation>
    <scope>NUCLEOTIDE SEQUENCE [LARGE SCALE GENOMIC DNA]</scope>
    <source>
        <strain evidence="4">Wonlab-2016</strain>
    </source>
</reference>
<evidence type="ECO:0000256" key="2">
    <source>
        <dbReference type="SAM" id="SignalP"/>
    </source>
</evidence>
<name>A0ABD0KYA0_9CAEN</name>
<keyword evidence="1" id="KW-0430">Lectin</keyword>
<organism evidence="4 5">
    <name type="scientific">Batillaria attramentaria</name>
    <dbReference type="NCBI Taxonomy" id="370345"/>
    <lineage>
        <taxon>Eukaryota</taxon>
        <taxon>Metazoa</taxon>
        <taxon>Spiralia</taxon>
        <taxon>Lophotrochozoa</taxon>
        <taxon>Mollusca</taxon>
        <taxon>Gastropoda</taxon>
        <taxon>Caenogastropoda</taxon>
        <taxon>Sorbeoconcha</taxon>
        <taxon>Cerithioidea</taxon>
        <taxon>Batillariidae</taxon>
        <taxon>Batillaria</taxon>
    </lineage>
</organism>
<keyword evidence="5" id="KW-1185">Reference proteome</keyword>
<evidence type="ECO:0000313" key="5">
    <source>
        <dbReference type="Proteomes" id="UP001519460"/>
    </source>
</evidence>
<dbReference type="PANTHER" id="PTHR22799">
    <property type="entry name" value="TETRANECTIN-RELATED"/>
    <property type="match status" value="1"/>
</dbReference>
<comment type="caution">
    <text evidence="4">The sequence shown here is derived from an EMBL/GenBank/DDBJ whole genome shotgun (WGS) entry which is preliminary data.</text>
</comment>
<dbReference type="Pfam" id="PF00059">
    <property type="entry name" value="Lectin_C"/>
    <property type="match status" value="1"/>
</dbReference>
<dbReference type="AlphaFoldDB" id="A0ABD0KYA0"/>
<dbReference type="GO" id="GO:0030246">
    <property type="term" value="F:carbohydrate binding"/>
    <property type="evidence" value="ECO:0007669"/>
    <property type="project" value="UniProtKB-KW"/>
</dbReference>
<dbReference type="Proteomes" id="UP001519460">
    <property type="component" value="Unassembled WGS sequence"/>
</dbReference>
<dbReference type="InterPro" id="IPR016187">
    <property type="entry name" value="CTDL_fold"/>
</dbReference>
<sequence length="108" mass="11986">MSTKFTLLLSLFVGVATTITGQWNRVHAQGGILAEPKTADANNFLKNYIQTTISSYYWSRWLGITDVAQEGKWVYVSDGSEVVFTDWDAGEPNNGGNFGEDCANLQWT</sequence>
<gene>
    <name evidence="4" type="ORF">BaRGS_00016935</name>
</gene>
<keyword evidence="2" id="KW-0732">Signal</keyword>
<protein>
    <recommendedName>
        <fullName evidence="3">C-type lectin domain-containing protein</fullName>
    </recommendedName>
</protein>
<dbReference type="Gene3D" id="3.10.100.10">
    <property type="entry name" value="Mannose-Binding Protein A, subunit A"/>
    <property type="match status" value="1"/>
</dbReference>
<evidence type="ECO:0000256" key="1">
    <source>
        <dbReference type="ARBA" id="ARBA00022734"/>
    </source>
</evidence>
<dbReference type="InterPro" id="IPR051663">
    <property type="entry name" value="CLec_Tetranectin-domain"/>
</dbReference>
<evidence type="ECO:0000313" key="4">
    <source>
        <dbReference type="EMBL" id="KAK7491800.1"/>
    </source>
</evidence>
<accession>A0ABD0KYA0</accession>
<dbReference type="SUPFAM" id="SSF56436">
    <property type="entry name" value="C-type lectin-like"/>
    <property type="match status" value="1"/>
</dbReference>
<feature type="domain" description="C-type lectin" evidence="3">
    <location>
        <begin position="30"/>
        <end position="108"/>
    </location>
</feature>
<proteinExistence type="predicted"/>
<dbReference type="InterPro" id="IPR001304">
    <property type="entry name" value="C-type_lectin-like"/>
</dbReference>
<feature type="signal peptide" evidence="2">
    <location>
        <begin position="1"/>
        <end position="21"/>
    </location>
</feature>
<dbReference type="EMBL" id="JACVVK020000110">
    <property type="protein sequence ID" value="KAK7491800.1"/>
    <property type="molecule type" value="Genomic_DNA"/>
</dbReference>
<dbReference type="PROSITE" id="PS50041">
    <property type="entry name" value="C_TYPE_LECTIN_2"/>
    <property type="match status" value="1"/>
</dbReference>
<evidence type="ECO:0000259" key="3">
    <source>
        <dbReference type="PROSITE" id="PS50041"/>
    </source>
</evidence>
<dbReference type="PANTHER" id="PTHR22799:SF6">
    <property type="entry name" value="C-TYPE LECTIN DOMAIN FAMILY 4 MEMBER M-LIKE"/>
    <property type="match status" value="1"/>
</dbReference>
<feature type="chain" id="PRO_5044887468" description="C-type lectin domain-containing protein" evidence="2">
    <location>
        <begin position="22"/>
        <end position="108"/>
    </location>
</feature>